<sequence length="249" mass="27711">NMFGILVLCFCALFGQLNASAIPMWEFLSKQEKTSFLYSLFANQVDSFCDTATATVKNCNQELLKYGLTTLKNMPEDVLDATDPYQRNANTIIWQTLMKGHPLAYSAPKFAASSSTAKPNSYDDDESAFGEDESYGDFGSLPSASAKIDNVYVVPPPKGFVQYPHNVANFLQAVNGPVMDKEAFEKMQREYTASEGEPVTGVYIPEVPFRGAVEVKVYPDGRPVEEKLPQLQDEDLRQYKMSKVPIPNL</sequence>
<feature type="region of interest" description="Disordered" evidence="1">
    <location>
        <begin position="114"/>
        <end position="135"/>
    </location>
</feature>
<dbReference type="Proteomes" id="UP001159042">
    <property type="component" value="Unassembled WGS sequence"/>
</dbReference>
<reference evidence="3 4" key="1">
    <citation type="journal article" date="2023" name="Insect Mol. Biol.">
        <title>Genome sequencing provides insights into the evolution of gene families encoding plant cell wall-degrading enzymes in longhorned beetles.</title>
        <authorList>
            <person name="Shin N.R."/>
            <person name="Okamura Y."/>
            <person name="Kirsch R."/>
            <person name="Pauchet Y."/>
        </authorList>
    </citation>
    <scope>NUCLEOTIDE SEQUENCE [LARGE SCALE GENOMIC DNA]</scope>
    <source>
        <strain evidence="3">EAD_L_NR</strain>
    </source>
</reference>
<dbReference type="EMBL" id="JANEYG010000041">
    <property type="protein sequence ID" value="KAJ8916498.1"/>
    <property type="molecule type" value="Genomic_DNA"/>
</dbReference>
<evidence type="ECO:0008006" key="5">
    <source>
        <dbReference type="Google" id="ProtNLM"/>
    </source>
</evidence>
<comment type="caution">
    <text evidence="3">The sequence shown here is derived from an EMBL/GenBank/DDBJ whole genome shotgun (WGS) entry which is preliminary data.</text>
</comment>
<keyword evidence="2" id="KW-0732">Signal</keyword>
<feature type="non-terminal residue" evidence="3">
    <location>
        <position position="1"/>
    </location>
</feature>
<organism evidence="3 4">
    <name type="scientific">Exocentrus adspersus</name>
    <dbReference type="NCBI Taxonomy" id="1586481"/>
    <lineage>
        <taxon>Eukaryota</taxon>
        <taxon>Metazoa</taxon>
        <taxon>Ecdysozoa</taxon>
        <taxon>Arthropoda</taxon>
        <taxon>Hexapoda</taxon>
        <taxon>Insecta</taxon>
        <taxon>Pterygota</taxon>
        <taxon>Neoptera</taxon>
        <taxon>Endopterygota</taxon>
        <taxon>Coleoptera</taxon>
        <taxon>Polyphaga</taxon>
        <taxon>Cucujiformia</taxon>
        <taxon>Chrysomeloidea</taxon>
        <taxon>Cerambycidae</taxon>
        <taxon>Lamiinae</taxon>
        <taxon>Acanthocinini</taxon>
        <taxon>Exocentrus</taxon>
    </lineage>
</organism>
<gene>
    <name evidence="3" type="ORF">NQ315_000140</name>
</gene>
<accession>A0AAV8VQE1</accession>
<feature type="compositionally biased region" description="Acidic residues" evidence="1">
    <location>
        <begin position="122"/>
        <end position="135"/>
    </location>
</feature>
<proteinExistence type="predicted"/>
<name>A0AAV8VQE1_9CUCU</name>
<evidence type="ECO:0000256" key="1">
    <source>
        <dbReference type="SAM" id="MobiDB-lite"/>
    </source>
</evidence>
<feature type="signal peptide" evidence="2">
    <location>
        <begin position="1"/>
        <end position="19"/>
    </location>
</feature>
<feature type="chain" id="PRO_5043720561" description="Rhythmically expressed gene 5 protein" evidence="2">
    <location>
        <begin position="20"/>
        <end position="249"/>
    </location>
</feature>
<dbReference type="AlphaFoldDB" id="A0AAV8VQE1"/>
<keyword evidence="4" id="KW-1185">Reference proteome</keyword>
<evidence type="ECO:0000313" key="3">
    <source>
        <dbReference type="EMBL" id="KAJ8916498.1"/>
    </source>
</evidence>
<evidence type="ECO:0000313" key="4">
    <source>
        <dbReference type="Proteomes" id="UP001159042"/>
    </source>
</evidence>
<protein>
    <recommendedName>
        <fullName evidence="5">Rhythmically expressed gene 5 protein</fullName>
    </recommendedName>
</protein>
<evidence type="ECO:0000256" key="2">
    <source>
        <dbReference type="SAM" id="SignalP"/>
    </source>
</evidence>